<organism evidence="3 4">
    <name type="scientific">Parthenolecanium corni</name>
    <dbReference type="NCBI Taxonomy" id="536013"/>
    <lineage>
        <taxon>Eukaryota</taxon>
        <taxon>Metazoa</taxon>
        <taxon>Ecdysozoa</taxon>
        <taxon>Arthropoda</taxon>
        <taxon>Hexapoda</taxon>
        <taxon>Insecta</taxon>
        <taxon>Pterygota</taxon>
        <taxon>Neoptera</taxon>
        <taxon>Paraneoptera</taxon>
        <taxon>Hemiptera</taxon>
        <taxon>Sternorrhyncha</taxon>
        <taxon>Coccoidea</taxon>
        <taxon>Coccidae</taxon>
        <taxon>Parthenolecanium</taxon>
    </lineage>
</organism>
<proteinExistence type="predicted"/>
<reference evidence="3 4" key="1">
    <citation type="submission" date="2024-03" db="EMBL/GenBank/DDBJ databases">
        <title>Adaptation during the transition from Ophiocordyceps entomopathogen to insect associate is accompanied by gene loss and intensified selection.</title>
        <authorList>
            <person name="Ward C.M."/>
            <person name="Onetto C.A."/>
            <person name="Borneman A.R."/>
        </authorList>
    </citation>
    <scope>NUCLEOTIDE SEQUENCE [LARGE SCALE GENOMIC DNA]</scope>
    <source>
        <strain evidence="3">AWRI1</strain>
        <tissue evidence="3">Single Adult Female</tissue>
    </source>
</reference>
<evidence type="ECO:0000313" key="3">
    <source>
        <dbReference type="EMBL" id="KAK7575462.1"/>
    </source>
</evidence>
<dbReference type="EMBL" id="JBBCAQ010000036">
    <property type="protein sequence ID" value="KAK7575462.1"/>
    <property type="molecule type" value="Genomic_DNA"/>
</dbReference>
<feature type="compositionally biased region" description="Low complexity" evidence="2">
    <location>
        <begin position="48"/>
        <end position="58"/>
    </location>
</feature>
<keyword evidence="1" id="KW-0175">Coiled coil</keyword>
<name>A0AAN9XYP8_9HEMI</name>
<accession>A0AAN9XYP8</accession>
<feature type="region of interest" description="Disordered" evidence="2">
    <location>
        <begin position="335"/>
        <end position="387"/>
    </location>
</feature>
<dbReference type="AlphaFoldDB" id="A0AAN9XYP8"/>
<dbReference type="Proteomes" id="UP001367676">
    <property type="component" value="Unassembled WGS sequence"/>
</dbReference>
<evidence type="ECO:0000256" key="2">
    <source>
        <dbReference type="SAM" id="MobiDB-lite"/>
    </source>
</evidence>
<comment type="caution">
    <text evidence="3">The sequence shown here is derived from an EMBL/GenBank/DDBJ whole genome shotgun (WGS) entry which is preliminary data.</text>
</comment>
<gene>
    <name evidence="3" type="ORF">V9T40_011748</name>
</gene>
<keyword evidence="4" id="KW-1185">Reference proteome</keyword>
<feature type="region of interest" description="Disordered" evidence="2">
    <location>
        <begin position="33"/>
        <end position="134"/>
    </location>
</feature>
<sequence length="387" mass="42008">MLRRRDGDLNLFKAFSFASCCRWLDRLSNAADAHKSKDQKHRTDRSSSDVSNVSNVSSHDLESCENVSESTAKTKDNDNNCNSSECSSTPVDARHSNDELSPPGGESTAKKSSGGGSESTSPGLRKKRVLSAEPPRLTTEVPLIEPSQVLISQRSVLTAQPVLTPLERLRRKDDVIKEALLEKQKLVADILHVPKGEFDSTDDFVAESIYDKEASELVLAAVNRVDQLTNMLNECLRVTEEDVIAASCEVNATNKSSCSANASGGSNSAGSVRIIPAVPVSRLQTITHSLSAHLIQLLTLVTERDDEREKLRQELQRSREKLHAVYEMQQLAQCLDDQSTSTAPAPAPSPSPSPSPSQVTEISTNDNQPGEKNNAETSSTIETDNSA</sequence>
<feature type="coiled-coil region" evidence="1">
    <location>
        <begin position="301"/>
        <end position="328"/>
    </location>
</feature>
<feature type="compositionally biased region" description="Low complexity" evidence="2">
    <location>
        <begin position="104"/>
        <end position="123"/>
    </location>
</feature>
<protein>
    <submittedName>
        <fullName evidence="3">Uncharacterized protein</fullName>
    </submittedName>
</protein>
<evidence type="ECO:0000313" key="4">
    <source>
        <dbReference type="Proteomes" id="UP001367676"/>
    </source>
</evidence>
<feature type="compositionally biased region" description="Pro residues" evidence="2">
    <location>
        <begin position="345"/>
        <end position="355"/>
    </location>
</feature>
<feature type="compositionally biased region" description="Low complexity" evidence="2">
    <location>
        <begin position="79"/>
        <end position="88"/>
    </location>
</feature>
<feature type="compositionally biased region" description="Polar residues" evidence="2">
    <location>
        <begin position="358"/>
        <end position="387"/>
    </location>
</feature>
<evidence type="ECO:0000256" key="1">
    <source>
        <dbReference type="SAM" id="Coils"/>
    </source>
</evidence>